<evidence type="ECO:0000256" key="1">
    <source>
        <dbReference type="SAM" id="SignalP"/>
    </source>
</evidence>
<reference evidence="2 3" key="1">
    <citation type="journal article" date="2019" name="Emerg. Microbes Infect.">
        <title>Comprehensive subspecies identification of 175 nontuberculous mycobacteria species based on 7547 genomic profiles.</title>
        <authorList>
            <person name="Matsumoto Y."/>
            <person name="Kinjo T."/>
            <person name="Motooka D."/>
            <person name="Nabeya D."/>
            <person name="Jung N."/>
            <person name="Uechi K."/>
            <person name="Horii T."/>
            <person name="Iida T."/>
            <person name="Fujita J."/>
            <person name="Nakamura S."/>
        </authorList>
    </citation>
    <scope>NUCLEOTIDE SEQUENCE [LARGE SCALE GENOMIC DNA]</scope>
    <source>
        <strain evidence="2 3">JCM 6377</strain>
    </source>
</reference>
<gene>
    <name evidence="2" type="ORF">MAGR_34050</name>
</gene>
<evidence type="ECO:0000313" key="2">
    <source>
        <dbReference type="EMBL" id="GFG51964.1"/>
    </source>
</evidence>
<dbReference type="Proteomes" id="UP000465302">
    <property type="component" value="Unassembled WGS sequence"/>
</dbReference>
<feature type="chain" id="PRO_5039365327" description="Sulfur globule protein" evidence="1">
    <location>
        <begin position="28"/>
        <end position="82"/>
    </location>
</feature>
<organism evidence="2 3">
    <name type="scientific">Mycolicibacterium agri</name>
    <name type="common">Mycobacterium agri</name>
    <dbReference type="NCBI Taxonomy" id="36811"/>
    <lineage>
        <taxon>Bacteria</taxon>
        <taxon>Bacillati</taxon>
        <taxon>Actinomycetota</taxon>
        <taxon>Actinomycetes</taxon>
        <taxon>Mycobacteriales</taxon>
        <taxon>Mycobacteriaceae</taxon>
        <taxon>Mycolicibacterium</taxon>
    </lineage>
</organism>
<proteinExistence type="predicted"/>
<evidence type="ECO:0008006" key="4">
    <source>
        <dbReference type="Google" id="ProtNLM"/>
    </source>
</evidence>
<name>A0A7I9W2P4_MYCAG</name>
<dbReference type="RefSeq" id="WP_133119130.1">
    <property type="nucleotide sequence ID" value="NZ_BLKS01000001.1"/>
</dbReference>
<dbReference type="EMBL" id="BLKS01000001">
    <property type="protein sequence ID" value="GFG51964.1"/>
    <property type="molecule type" value="Genomic_DNA"/>
</dbReference>
<feature type="signal peptide" evidence="1">
    <location>
        <begin position="1"/>
        <end position="27"/>
    </location>
</feature>
<sequence length="82" mass="8345">MKLVAGVGIAGAMSLAALGFGSAMANAAPTTPATQAGYARWGHGFGPGPWLPPPPRPAWGYDYDYYAPPCVSGPLGLVRVCP</sequence>
<accession>A0A7I9W2P4</accession>
<protein>
    <recommendedName>
        <fullName evidence="4">Sulfur globule protein</fullName>
    </recommendedName>
</protein>
<evidence type="ECO:0000313" key="3">
    <source>
        <dbReference type="Proteomes" id="UP000465302"/>
    </source>
</evidence>
<comment type="caution">
    <text evidence="2">The sequence shown here is derived from an EMBL/GenBank/DDBJ whole genome shotgun (WGS) entry which is preliminary data.</text>
</comment>
<keyword evidence="1" id="KW-0732">Signal</keyword>
<dbReference type="AlphaFoldDB" id="A0A7I9W2P4"/>